<sequence length="134" mass="15494">MNIFESTRDLEEKEQALSQQVHALEATRKRYYFAQLAERIKDPDTYAVLNWSFIGGFHHLYLGRYGLFAGEIFLLIVAITTISLGIISGWFIIGLLVLFELPQLFCSQKIVRQYNYSVSTKILCEAREKPLVEQ</sequence>
<keyword evidence="1" id="KW-1133">Transmembrane helix</keyword>
<dbReference type="Proteomes" id="UP000597206">
    <property type="component" value="Unassembled WGS sequence"/>
</dbReference>
<keyword evidence="3" id="KW-1185">Reference proteome</keyword>
<feature type="transmembrane region" description="Helical" evidence="1">
    <location>
        <begin position="72"/>
        <end position="99"/>
    </location>
</feature>
<reference evidence="2 3" key="1">
    <citation type="submission" date="2020-11" db="EMBL/GenBank/DDBJ databases">
        <title>Vibrio nitrifigilis sp. nov., a marine nitrogen-fixing bacterium isolated from the lagoon sediment of an islet inside an atoll.</title>
        <authorList>
            <person name="Wang L.-T."/>
            <person name="Shieh W.Y."/>
        </authorList>
    </citation>
    <scope>NUCLEOTIDE SEQUENCE [LARGE SCALE GENOMIC DNA]</scope>
    <source>
        <strain evidence="2 3">NFV-1</strain>
    </source>
</reference>
<gene>
    <name evidence="2" type="ORF">I1A42_18805</name>
</gene>
<name>A0ABS0GJB1_9VIBR</name>
<accession>A0ABS0GJB1</accession>
<evidence type="ECO:0000313" key="3">
    <source>
        <dbReference type="Proteomes" id="UP000597206"/>
    </source>
</evidence>
<evidence type="ECO:0000256" key="1">
    <source>
        <dbReference type="SAM" id="Phobius"/>
    </source>
</evidence>
<evidence type="ECO:0000313" key="2">
    <source>
        <dbReference type="EMBL" id="MBF9002526.1"/>
    </source>
</evidence>
<organism evidence="2 3">
    <name type="scientific">Vibrio nitrifigilis</name>
    <dbReference type="NCBI Taxonomy" id="2789781"/>
    <lineage>
        <taxon>Bacteria</taxon>
        <taxon>Pseudomonadati</taxon>
        <taxon>Pseudomonadota</taxon>
        <taxon>Gammaproteobacteria</taxon>
        <taxon>Vibrionales</taxon>
        <taxon>Vibrionaceae</taxon>
        <taxon>Vibrio</taxon>
    </lineage>
</organism>
<dbReference type="EMBL" id="JADPMR010000004">
    <property type="protein sequence ID" value="MBF9002526.1"/>
    <property type="molecule type" value="Genomic_DNA"/>
</dbReference>
<comment type="caution">
    <text evidence="2">The sequence shown here is derived from an EMBL/GenBank/DDBJ whole genome shotgun (WGS) entry which is preliminary data.</text>
</comment>
<keyword evidence="1" id="KW-0812">Transmembrane</keyword>
<dbReference type="RefSeq" id="WP_196124412.1">
    <property type="nucleotide sequence ID" value="NZ_JADPMR010000004.1"/>
</dbReference>
<protein>
    <recommendedName>
        <fullName evidence="4">TM2 domain-containing protein</fullName>
    </recommendedName>
</protein>
<evidence type="ECO:0008006" key="4">
    <source>
        <dbReference type="Google" id="ProtNLM"/>
    </source>
</evidence>
<keyword evidence="1" id="KW-0472">Membrane</keyword>
<proteinExistence type="predicted"/>